<sequence length="741" mass="80785">MAFGGSRSAITAPQRESGAASRFSPPLSRPLLPQEQLAIFEIALSLMICVKVPRIKRPFDNSGIRKDPCCSRKSRVPRLRAHTACWLWIFVLTLFPIPGVNSVKGLIDGSCRYDLTSVAALSCLQPNGAVRPPSLTCCKALLYAVDHVPASDQSGACCLCRYMRDKEKPELATTYILCKGKDRRIVKKWSSFAMTKCSTVCRKGRDSSLGVGISADEDHSLENLHNSVKAKGIFHVLWASVMVSVLMGLICWYLWRSKMRSNASEQGGPQAEGKGSPGLRSVIGGAAYKYLSAAAVLPNTDPSLPRHCHRVSNSVAAMAVNLRVGAALQMLICLCLLAAPASGLDFPVYYPPAEAIIIDLGNTNSCVAGYHPAKAETAFQFCVPSWVAFTGDGTALVGEAAKKHADDAGPGTAIFGFKRLLGLRRNRIYHEDIVQGAILRMPYKIGTRDGDMTTIQVIAMDGTIKQLAVDKIASMLIAQLKEKAEEHLGRKVEYAVVTVPLHFHDAPKWAIRFAGKLARLDIEVDAMVTEPVAAAAAYGLHRKLREDGNVLVLRVGGGTADASILTLIDGSFDIFGYGYDHFLGGDDFDQRVVDYFVQLIKTKHGKDISEDRIALGKLRTACERAKKALSSQDRVQVNVESLFDGVDFSELLLRSDFEQLNDDLFKKVIALVEEAMVDAELEKNMIDEIVLVGGSTMIPKIQKLVKDYFGGKAPNIRVKPDEAIALGAAVLVHSQAEYRIY</sequence>
<evidence type="ECO:0000313" key="6">
    <source>
        <dbReference type="EMBL" id="TVU50909.1"/>
    </source>
</evidence>
<dbReference type="CDD" id="cd24028">
    <property type="entry name" value="ASKHA_NBD_HSP70_HSPA1-like"/>
    <property type="match status" value="1"/>
</dbReference>
<feature type="transmembrane region" description="Helical" evidence="5">
    <location>
        <begin position="320"/>
        <end position="339"/>
    </location>
</feature>
<proteinExistence type="inferred from homology"/>
<comment type="similarity">
    <text evidence="3">Belongs to the heat shock protein 70 family.</text>
</comment>
<gene>
    <name evidence="6" type="ORF">EJB05_02306</name>
</gene>
<dbReference type="InterPro" id="IPR018181">
    <property type="entry name" value="Heat_shock_70_CS"/>
</dbReference>
<dbReference type="Gene3D" id="3.90.640.10">
    <property type="entry name" value="Actin, Chain A, domain 4"/>
    <property type="match status" value="1"/>
</dbReference>
<dbReference type="EMBL" id="RWGY01000002">
    <property type="protein sequence ID" value="TVU50909.1"/>
    <property type="molecule type" value="Genomic_DNA"/>
</dbReference>
<evidence type="ECO:0000313" key="7">
    <source>
        <dbReference type="Proteomes" id="UP000324897"/>
    </source>
</evidence>
<protein>
    <submittedName>
        <fullName evidence="6">Uncharacterized protein</fullName>
    </submittedName>
</protein>
<evidence type="ECO:0000256" key="1">
    <source>
        <dbReference type="ARBA" id="ARBA00022741"/>
    </source>
</evidence>
<dbReference type="Proteomes" id="UP000324897">
    <property type="component" value="Chromosome 6"/>
</dbReference>
<name>A0A5J9WRR8_9POAL</name>
<reference evidence="6 7" key="1">
    <citation type="journal article" date="2019" name="Sci. Rep.">
        <title>A high-quality genome of Eragrostis curvula grass provides insights into Poaceae evolution and supports new strategies to enhance forage quality.</title>
        <authorList>
            <person name="Carballo J."/>
            <person name="Santos B.A.C.M."/>
            <person name="Zappacosta D."/>
            <person name="Garbus I."/>
            <person name="Selva J.P."/>
            <person name="Gallo C.A."/>
            <person name="Diaz A."/>
            <person name="Albertini E."/>
            <person name="Caccamo M."/>
            <person name="Echenique V."/>
        </authorList>
    </citation>
    <scope>NUCLEOTIDE SEQUENCE [LARGE SCALE GENOMIC DNA]</scope>
    <source>
        <strain evidence="7">cv. Victoria</strain>
        <tissue evidence="6">Leaf</tissue>
    </source>
</reference>
<dbReference type="GO" id="GO:0005524">
    <property type="term" value="F:ATP binding"/>
    <property type="evidence" value="ECO:0007669"/>
    <property type="project" value="UniProtKB-KW"/>
</dbReference>
<evidence type="ECO:0000256" key="5">
    <source>
        <dbReference type="SAM" id="Phobius"/>
    </source>
</evidence>
<dbReference type="PROSITE" id="PS01036">
    <property type="entry name" value="HSP70_3"/>
    <property type="match status" value="1"/>
</dbReference>
<dbReference type="InterPro" id="IPR013126">
    <property type="entry name" value="Hsp_70_fam"/>
</dbReference>
<dbReference type="GO" id="GO:0140662">
    <property type="term" value="F:ATP-dependent protein folding chaperone"/>
    <property type="evidence" value="ECO:0007669"/>
    <property type="project" value="InterPro"/>
</dbReference>
<organism evidence="6 7">
    <name type="scientific">Eragrostis curvula</name>
    <name type="common">weeping love grass</name>
    <dbReference type="NCBI Taxonomy" id="38414"/>
    <lineage>
        <taxon>Eukaryota</taxon>
        <taxon>Viridiplantae</taxon>
        <taxon>Streptophyta</taxon>
        <taxon>Embryophyta</taxon>
        <taxon>Tracheophyta</taxon>
        <taxon>Spermatophyta</taxon>
        <taxon>Magnoliopsida</taxon>
        <taxon>Liliopsida</taxon>
        <taxon>Poales</taxon>
        <taxon>Poaceae</taxon>
        <taxon>PACMAD clade</taxon>
        <taxon>Chloridoideae</taxon>
        <taxon>Eragrostideae</taxon>
        <taxon>Eragrostidinae</taxon>
        <taxon>Eragrostis</taxon>
    </lineage>
</organism>
<evidence type="ECO:0000256" key="3">
    <source>
        <dbReference type="RuleBase" id="RU003322"/>
    </source>
</evidence>
<dbReference type="FunFam" id="3.90.640.10:FF:000002">
    <property type="entry name" value="Heat shock 70 kDa"/>
    <property type="match status" value="1"/>
</dbReference>
<evidence type="ECO:0000256" key="4">
    <source>
        <dbReference type="SAM" id="MobiDB-lite"/>
    </source>
</evidence>
<dbReference type="PRINTS" id="PR00301">
    <property type="entry name" value="HEATSHOCK70"/>
</dbReference>
<dbReference type="PANTHER" id="PTHR19375">
    <property type="entry name" value="HEAT SHOCK PROTEIN 70KDA"/>
    <property type="match status" value="1"/>
</dbReference>
<accession>A0A5J9WRR8</accession>
<keyword evidence="1 3" id="KW-0547">Nucleotide-binding</keyword>
<dbReference type="Gramene" id="TVU50909">
    <property type="protein sequence ID" value="TVU50909"/>
    <property type="gene ID" value="EJB05_02306"/>
</dbReference>
<feature type="transmembrane region" description="Helical" evidence="5">
    <location>
        <begin position="233"/>
        <end position="255"/>
    </location>
</feature>
<dbReference type="Pfam" id="PF00012">
    <property type="entry name" value="HSP70"/>
    <property type="match status" value="1"/>
</dbReference>
<evidence type="ECO:0000256" key="2">
    <source>
        <dbReference type="ARBA" id="ARBA00022840"/>
    </source>
</evidence>
<keyword evidence="5" id="KW-0812">Transmembrane</keyword>
<keyword evidence="2 3" id="KW-0067">ATP-binding</keyword>
<keyword evidence="7" id="KW-1185">Reference proteome</keyword>
<dbReference type="SUPFAM" id="SSF53067">
    <property type="entry name" value="Actin-like ATPase domain"/>
    <property type="match status" value="2"/>
</dbReference>
<keyword evidence="5" id="KW-1133">Transmembrane helix</keyword>
<comment type="caution">
    <text evidence="6">The sequence shown here is derived from an EMBL/GenBank/DDBJ whole genome shotgun (WGS) entry which is preliminary data.</text>
</comment>
<dbReference type="InterPro" id="IPR043129">
    <property type="entry name" value="ATPase_NBD"/>
</dbReference>
<dbReference type="AlphaFoldDB" id="A0A5J9WRR8"/>
<feature type="region of interest" description="Disordered" evidence="4">
    <location>
        <begin position="1"/>
        <end position="25"/>
    </location>
</feature>
<dbReference type="Gene3D" id="3.30.420.40">
    <property type="match status" value="2"/>
</dbReference>
<keyword evidence="5" id="KW-0472">Membrane</keyword>